<comment type="similarity">
    <text evidence="5">Belongs to the vitamin-B12 dependent methionine synthase family.</text>
</comment>
<feature type="domain" description="Pterin-binding" evidence="21">
    <location>
        <begin position="319"/>
        <end position="584"/>
    </location>
</feature>
<dbReference type="Pfam" id="PF00809">
    <property type="entry name" value="Pterin_bind"/>
    <property type="match status" value="1"/>
</dbReference>
<dbReference type="GO" id="GO:0046653">
    <property type="term" value="P:tetrahydrofolate metabolic process"/>
    <property type="evidence" value="ECO:0007669"/>
    <property type="project" value="TreeGrafter"/>
</dbReference>
<dbReference type="PROSITE" id="PS51337">
    <property type="entry name" value="B12_BINDING_NTER"/>
    <property type="match status" value="1"/>
</dbReference>
<dbReference type="Gene3D" id="3.20.20.20">
    <property type="entry name" value="Dihydropteroate synthase-like"/>
    <property type="match status" value="1"/>
</dbReference>
<dbReference type="Gene3D" id="3.40.50.280">
    <property type="entry name" value="Cobalamin-binding domain"/>
    <property type="match status" value="1"/>
</dbReference>
<dbReference type="Gene3D" id="1.10.1240.10">
    <property type="entry name" value="Methionine synthase domain"/>
    <property type="match status" value="1"/>
</dbReference>
<proteinExistence type="inferred from homology"/>
<organism evidence="24 25">
    <name type="scientific">Candidatus Auribacter fodinae</name>
    <dbReference type="NCBI Taxonomy" id="2093366"/>
    <lineage>
        <taxon>Bacteria</taxon>
        <taxon>Pseudomonadati</taxon>
        <taxon>Candidatus Auribacterota</taxon>
        <taxon>Candidatus Auribacteria</taxon>
        <taxon>Candidatus Auribacterales</taxon>
        <taxon>Candidatus Auribacteraceae</taxon>
        <taxon>Candidatus Auribacter</taxon>
    </lineage>
</organism>
<evidence type="ECO:0000256" key="4">
    <source>
        <dbReference type="ARBA" id="ARBA00005178"/>
    </source>
</evidence>
<feature type="domain" description="B12-binding" evidence="22">
    <location>
        <begin position="679"/>
        <end position="799"/>
    </location>
</feature>
<evidence type="ECO:0000256" key="6">
    <source>
        <dbReference type="ARBA" id="ARBA00012032"/>
    </source>
</evidence>
<dbReference type="Pfam" id="PF02607">
    <property type="entry name" value="B12-binding_2"/>
    <property type="match status" value="1"/>
</dbReference>
<comment type="pathway">
    <text evidence="4">Amino-acid biosynthesis; L-methionine biosynthesis via de novo pathway; L-methionine from L-homocysteine (MetH route): step 1/1.</text>
</comment>
<evidence type="ECO:0000256" key="18">
    <source>
        <dbReference type="ARBA" id="ARBA00031040"/>
    </source>
</evidence>
<comment type="cofactor">
    <cofactor evidence="2 19">
        <name>Zn(2+)</name>
        <dbReference type="ChEBI" id="CHEBI:29105"/>
    </cofactor>
</comment>
<dbReference type="PANTHER" id="PTHR45833:SF1">
    <property type="entry name" value="METHIONINE SYNTHASE"/>
    <property type="match status" value="1"/>
</dbReference>
<evidence type="ECO:0000259" key="23">
    <source>
        <dbReference type="PROSITE" id="PS51337"/>
    </source>
</evidence>
<dbReference type="SUPFAM" id="SSF52242">
    <property type="entry name" value="Cobalamin (vitamin B12)-binding domain"/>
    <property type="match status" value="1"/>
</dbReference>
<evidence type="ECO:0000256" key="2">
    <source>
        <dbReference type="ARBA" id="ARBA00001947"/>
    </source>
</evidence>
<keyword evidence="9" id="KW-0028">Amino-acid biosynthesis</keyword>
<evidence type="ECO:0000256" key="7">
    <source>
        <dbReference type="ARBA" id="ARBA00013998"/>
    </source>
</evidence>
<keyword evidence="15" id="KW-0486">Methionine biosynthesis</keyword>
<dbReference type="SUPFAM" id="SSF47644">
    <property type="entry name" value="Methionine synthase domain"/>
    <property type="match status" value="1"/>
</dbReference>
<dbReference type="InterPro" id="IPR036589">
    <property type="entry name" value="HCY_dom_sf"/>
</dbReference>
<feature type="binding site" evidence="19">
    <location>
        <position position="274"/>
    </location>
    <ligand>
        <name>Zn(2+)</name>
        <dbReference type="ChEBI" id="CHEBI:29105"/>
    </ligand>
</feature>
<evidence type="ECO:0000256" key="13">
    <source>
        <dbReference type="ARBA" id="ARBA00022723"/>
    </source>
</evidence>
<sequence length="799" mass="86680">MNKREFSNLLQKKYLVLDGATGTFLQKQGMPTGVCPEQWALDNPEVLAGIHKSYADAGSDMVYSCTFGANKLKLKTFGLEKHVRQYNKRLVQLAKEAVGTKVLVAGSIGPTGQFIEPVGSLSFDEAVAIFAEQITGMLDGDVDALVIETMIDIQETRAALLAANTLCNLPVIVSLTYAEEMRTLTGTDPVTALITLQAMGADVVGTNCSTGPEGMLEIIKRQSCYATVPLMAKPNAGMPVLRDGQTVFTMTHQQFAKHIPAFMEAGVSLMGGCCGTTPDFIAQVHTHFEDKVPLKNIVQPVRAVTSRSKTVFFNPDAPPLIIGERINPTGKKTLSTELIKGKMTEVKRLANEQIQAGADILDVNVGAPQVDEKNAMKEAVLTLIRMTDLPLCIDSSDPAVIEEALKHYPGRALVNSLTAEKDKLDQLVPVIARYGAHFIFLPLDDSGIPKQSQQRAALVKKVLDICEKNHISPHQMVVDGLTMTVSADPAAARETLDTIAYCTQKLNLLTTIGLSNISFGLPERSFINSAFLAMAIENGLSSVIINPCHEATMPALLAASVLCQRDRNALRYIDRVAKLKQKTPLSGETKAPAKEPTITDCVISGDTEQLIPLLKKELQAGNSALYITNEYLIPGMQIVGEKFSCKELFLPQLMVSAETMQTAFSFLQSHFPEDSSHKLGKMLIATVKGDIHDIGKNIVALMLRNHGIDVLDLGKDVDADTILETARKEGITVVGLSALMTTTMTEMEEVIKLARKRGYNLKFVVGGAVITQEYADKIGAHEYAQDSVSAVKAVKRLLT</sequence>
<dbReference type="InterPro" id="IPR011005">
    <property type="entry name" value="Dihydropteroate_synth-like_sf"/>
</dbReference>
<dbReference type="PIRSF" id="PIRSF037472">
    <property type="entry name" value="DHPS_mtfrase"/>
    <property type="match status" value="1"/>
</dbReference>
<dbReference type="InterPro" id="IPR017215">
    <property type="entry name" value="MetH_bac"/>
</dbReference>
<evidence type="ECO:0000259" key="20">
    <source>
        <dbReference type="PROSITE" id="PS50970"/>
    </source>
</evidence>
<evidence type="ECO:0000256" key="16">
    <source>
        <dbReference type="ARBA" id="ARBA00023285"/>
    </source>
</evidence>
<evidence type="ECO:0000256" key="14">
    <source>
        <dbReference type="ARBA" id="ARBA00022833"/>
    </source>
</evidence>
<evidence type="ECO:0000256" key="8">
    <source>
        <dbReference type="ARBA" id="ARBA00022603"/>
    </source>
</evidence>
<dbReference type="PROSITE" id="PS50970">
    <property type="entry name" value="HCY"/>
    <property type="match status" value="1"/>
</dbReference>
<keyword evidence="14 19" id="KW-0862">Zinc</keyword>
<dbReference type="InterPro" id="IPR003759">
    <property type="entry name" value="Cbl-bd_cap"/>
</dbReference>
<evidence type="ECO:0000256" key="1">
    <source>
        <dbReference type="ARBA" id="ARBA00001700"/>
    </source>
</evidence>
<dbReference type="InterPro" id="IPR003726">
    <property type="entry name" value="HCY_dom"/>
</dbReference>
<comment type="function">
    <text evidence="17">Catalyzes the transfer of a methyl group from methyl-cobalamin to homocysteine, yielding enzyme-bound cob(I)alamin and methionine. Subsequently, remethylates the cofactor using methyltetrahydrofolate.</text>
</comment>
<dbReference type="PROSITE" id="PS50972">
    <property type="entry name" value="PTERIN_BINDING"/>
    <property type="match status" value="1"/>
</dbReference>
<comment type="cofactor">
    <cofactor evidence="3">
        <name>methylcob(III)alamin</name>
        <dbReference type="ChEBI" id="CHEBI:28115"/>
    </cofactor>
</comment>
<evidence type="ECO:0000259" key="22">
    <source>
        <dbReference type="PROSITE" id="PS51332"/>
    </source>
</evidence>
<comment type="catalytic activity">
    <reaction evidence="1">
        <text>(6S)-5-methyl-5,6,7,8-tetrahydrofolate + L-homocysteine = (6S)-5,6,7,8-tetrahydrofolate + L-methionine</text>
        <dbReference type="Rhea" id="RHEA:11172"/>
        <dbReference type="ChEBI" id="CHEBI:18608"/>
        <dbReference type="ChEBI" id="CHEBI:57453"/>
        <dbReference type="ChEBI" id="CHEBI:57844"/>
        <dbReference type="ChEBI" id="CHEBI:58199"/>
        <dbReference type="EC" id="2.1.1.13"/>
    </reaction>
</comment>
<dbReference type="InterPro" id="IPR006158">
    <property type="entry name" value="Cobalamin-bd"/>
</dbReference>
<evidence type="ECO:0000256" key="19">
    <source>
        <dbReference type="PROSITE-ProRule" id="PRU00333"/>
    </source>
</evidence>
<feature type="domain" description="Hcy-binding" evidence="20">
    <location>
        <begin position="3"/>
        <end position="288"/>
    </location>
</feature>
<dbReference type="EMBL" id="QZJZ01000073">
    <property type="protein sequence ID" value="RJP57955.1"/>
    <property type="molecule type" value="Genomic_DNA"/>
</dbReference>
<feature type="binding site" evidence="19">
    <location>
        <position position="208"/>
    </location>
    <ligand>
        <name>Zn(2+)</name>
        <dbReference type="ChEBI" id="CHEBI:29105"/>
    </ligand>
</feature>
<dbReference type="SMART" id="SM01018">
    <property type="entry name" value="B12-binding_2"/>
    <property type="match status" value="1"/>
</dbReference>
<dbReference type="GO" id="GO:0031419">
    <property type="term" value="F:cobalamin binding"/>
    <property type="evidence" value="ECO:0007669"/>
    <property type="project" value="UniProtKB-KW"/>
</dbReference>
<evidence type="ECO:0000256" key="5">
    <source>
        <dbReference type="ARBA" id="ARBA00010398"/>
    </source>
</evidence>
<evidence type="ECO:0000256" key="9">
    <source>
        <dbReference type="ARBA" id="ARBA00022605"/>
    </source>
</evidence>
<dbReference type="SUPFAM" id="SSF82282">
    <property type="entry name" value="Homocysteine S-methyltransferase"/>
    <property type="match status" value="1"/>
</dbReference>
<evidence type="ECO:0000313" key="24">
    <source>
        <dbReference type="EMBL" id="RJP57955.1"/>
    </source>
</evidence>
<dbReference type="InterPro" id="IPR036724">
    <property type="entry name" value="Cobalamin-bd_sf"/>
</dbReference>
<dbReference type="InterPro" id="IPR000489">
    <property type="entry name" value="Pterin-binding_dom"/>
</dbReference>
<dbReference type="InterPro" id="IPR050554">
    <property type="entry name" value="Met_Synthase/Corrinoid"/>
</dbReference>
<protein>
    <recommendedName>
        <fullName evidence="7">Methionine synthase</fullName>
        <ecNumber evidence="6">2.1.1.13</ecNumber>
    </recommendedName>
    <alternativeName>
        <fullName evidence="18">5-methyltetrahydrofolate--homocysteine methyltransferase</fullName>
    </alternativeName>
</protein>
<dbReference type="GO" id="GO:0032259">
    <property type="term" value="P:methylation"/>
    <property type="evidence" value="ECO:0007669"/>
    <property type="project" value="UniProtKB-KW"/>
</dbReference>
<evidence type="ECO:0000313" key="25">
    <source>
        <dbReference type="Proteomes" id="UP000266426"/>
    </source>
</evidence>
<dbReference type="AlphaFoldDB" id="A0A3A4QVH3"/>
<feature type="domain" description="B12-binding N-terminal" evidence="23">
    <location>
        <begin position="585"/>
        <end position="679"/>
    </location>
</feature>
<dbReference type="GO" id="GO:0008705">
    <property type="term" value="F:methionine synthase activity"/>
    <property type="evidence" value="ECO:0007669"/>
    <property type="project" value="UniProtKB-EC"/>
</dbReference>
<dbReference type="InterPro" id="IPR036594">
    <property type="entry name" value="Meth_synthase_dom"/>
</dbReference>
<dbReference type="Gene3D" id="3.20.20.330">
    <property type="entry name" value="Homocysteine-binding-like domain"/>
    <property type="match status" value="1"/>
</dbReference>
<name>A0A3A4QVH3_9BACT</name>
<evidence type="ECO:0000256" key="15">
    <source>
        <dbReference type="ARBA" id="ARBA00023167"/>
    </source>
</evidence>
<comment type="caution">
    <text evidence="24">The sequence shown here is derived from an EMBL/GenBank/DDBJ whole genome shotgun (WGS) entry which is preliminary data.</text>
</comment>
<reference evidence="24 25" key="1">
    <citation type="journal article" date="2017" name="ISME J.">
        <title>Energy and carbon metabolisms in a deep terrestrial subsurface fluid microbial community.</title>
        <authorList>
            <person name="Momper L."/>
            <person name="Jungbluth S.P."/>
            <person name="Lee M.D."/>
            <person name="Amend J.P."/>
        </authorList>
    </citation>
    <scope>NUCLEOTIDE SEQUENCE [LARGE SCALE GENOMIC DNA]</scope>
    <source>
        <strain evidence="24">SURF_26</strain>
    </source>
</reference>
<dbReference type="Pfam" id="PF02310">
    <property type="entry name" value="B12-binding"/>
    <property type="match status" value="1"/>
</dbReference>
<dbReference type="Proteomes" id="UP000266426">
    <property type="component" value="Unassembled WGS sequence"/>
</dbReference>
<dbReference type="PROSITE" id="PS51332">
    <property type="entry name" value="B12_BINDING"/>
    <property type="match status" value="1"/>
</dbReference>
<feature type="binding site" evidence="19">
    <location>
        <position position="273"/>
    </location>
    <ligand>
        <name>Zn(2+)</name>
        <dbReference type="ChEBI" id="CHEBI:29105"/>
    </ligand>
</feature>
<dbReference type="GO" id="GO:0046872">
    <property type="term" value="F:metal ion binding"/>
    <property type="evidence" value="ECO:0007669"/>
    <property type="project" value="UniProtKB-KW"/>
</dbReference>
<dbReference type="GO" id="GO:0005829">
    <property type="term" value="C:cytosol"/>
    <property type="evidence" value="ECO:0007669"/>
    <property type="project" value="TreeGrafter"/>
</dbReference>
<evidence type="ECO:0000259" key="21">
    <source>
        <dbReference type="PROSITE" id="PS50972"/>
    </source>
</evidence>
<dbReference type="UniPathway" id="UPA00051">
    <property type="reaction ID" value="UER00081"/>
</dbReference>
<dbReference type="EC" id="2.1.1.13" evidence="6"/>
<keyword evidence="16" id="KW-0170">Cobalt</keyword>
<keyword evidence="8 19" id="KW-0489">Methyltransferase</keyword>
<evidence type="ECO:0000256" key="3">
    <source>
        <dbReference type="ARBA" id="ARBA00001956"/>
    </source>
</evidence>
<keyword evidence="10" id="KW-0846">Cobalamin</keyword>
<dbReference type="PANTHER" id="PTHR45833">
    <property type="entry name" value="METHIONINE SYNTHASE"/>
    <property type="match status" value="1"/>
</dbReference>
<gene>
    <name evidence="24" type="ORF">C4541_09460</name>
</gene>
<evidence type="ECO:0000256" key="11">
    <source>
        <dbReference type="ARBA" id="ARBA00022679"/>
    </source>
</evidence>
<keyword evidence="12" id="KW-0949">S-adenosyl-L-methionine</keyword>
<evidence type="ECO:0000256" key="12">
    <source>
        <dbReference type="ARBA" id="ARBA00022691"/>
    </source>
</evidence>
<dbReference type="GO" id="GO:0050667">
    <property type="term" value="P:homocysteine metabolic process"/>
    <property type="evidence" value="ECO:0007669"/>
    <property type="project" value="TreeGrafter"/>
</dbReference>
<keyword evidence="13 19" id="KW-0479">Metal-binding</keyword>
<evidence type="ECO:0000256" key="10">
    <source>
        <dbReference type="ARBA" id="ARBA00022628"/>
    </source>
</evidence>
<accession>A0A3A4QVH3</accession>
<evidence type="ECO:0000256" key="17">
    <source>
        <dbReference type="ARBA" id="ARBA00025552"/>
    </source>
</evidence>
<dbReference type="Pfam" id="PF02574">
    <property type="entry name" value="S-methyl_trans"/>
    <property type="match status" value="1"/>
</dbReference>
<dbReference type="SUPFAM" id="SSF51717">
    <property type="entry name" value="Dihydropteroate synthetase-like"/>
    <property type="match status" value="1"/>
</dbReference>
<keyword evidence="11 19" id="KW-0808">Transferase</keyword>